<organism evidence="1 2">
    <name type="scientific">Persicobacter diffluens</name>
    <dbReference type="NCBI Taxonomy" id="981"/>
    <lineage>
        <taxon>Bacteria</taxon>
        <taxon>Pseudomonadati</taxon>
        <taxon>Bacteroidota</taxon>
        <taxon>Cytophagia</taxon>
        <taxon>Cytophagales</taxon>
        <taxon>Persicobacteraceae</taxon>
        <taxon>Persicobacter</taxon>
    </lineage>
</organism>
<keyword evidence="2" id="KW-1185">Reference proteome</keyword>
<evidence type="ECO:0000313" key="2">
    <source>
        <dbReference type="Proteomes" id="UP001310022"/>
    </source>
</evidence>
<reference evidence="1 2" key="1">
    <citation type="submission" date="2021-12" db="EMBL/GenBank/DDBJ databases">
        <title>Genome sequencing of bacteria with rrn-lacking chromosome and rrn-plasmid.</title>
        <authorList>
            <person name="Anda M."/>
            <person name="Iwasaki W."/>
        </authorList>
    </citation>
    <scope>NUCLEOTIDE SEQUENCE [LARGE SCALE GENOMIC DNA]</scope>
    <source>
        <strain evidence="1 2">NBRC 15940</strain>
    </source>
</reference>
<dbReference type="EMBL" id="BQKE01000001">
    <property type="protein sequence ID" value="GJM62353.1"/>
    <property type="molecule type" value="Genomic_DNA"/>
</dbReference>
<proteinExistence type="predicted"/>
<accession>A0AAN5AMZ4</accession>
<dbReference type="Proteomes" id="UP001310022">
    <property type="component" value="Unassembled WGS sequence"/>
</dbReference>
<name>A0AAN5AMZ4_9BACT</name>
<protein>
    <submittedName>
        <fullName evidence="1">Uncharacterized protein</fullName>
    </submittedName>
</protein>
<sequence>MNLIQENTKEVEWFTSLRAIEKWMEINLEDYDWHFSDIEGGWTLMEDPTWITGRELKLRINKDDYQFIWAVISAFPSGAEPRLTRIIHR</sequence>
<dbReference type="AlphaFoldDB" id="A0AAN5AMZ4"/>
<gene>
    <name evidence="1" type="ORF">PEDI_29050</name>
</gene>
<evidence type="ECO:0000313" key="1">
    <source>
        <dbReference type="EMBL" id="GJM62353.1"/>
    </source>
</evidence>
<comment type="caution">
    <text evidence="1">The sequence shown here is derived from an EMBL/GenBank/DDBJ whole genome shotgun (WGS) entry which is preliminary data.</text>
</comment>
<dbReference type="RefSeq" id="WP_338237642.1">
    <property type="nucleotide sequence ID" value="NZ_BQKE01000001.1"/>
</dbReference>